<evidence type="ECO:0000313" key="6">
    <source>
        <dbReference type="Proteomes" id="UP000190188"/>
    </source>
</evidence>
<dbReference type="CDD" id="cd14748">
    <property type="entry name" value="PBP2_UgpB"/>
    <property type="match status" value="1"/>
</dbReference>
<evidence type="ECO:0000313" key="5">
    <source>
        <dbReference type="EMBL" id="OPA74236.1"/>
    </source>
</evidence>
<organism evidence="5 6">
    <name type="scientific">Paenibacillus selenitireducens</name>
    <dbReference type="NCBI Taxonomy" id="1324314"/>
    <lineage>
        <taxon>Bacteria</taxon>
        <taxon>Bacillati</taxon>
        <taxon>Bacillota</taxon>
        <taxon>Bacilli</taxon>
        <taxon>Bacillales</taxon>
        <taxon>Paenibacillaceae</taxon>
        <taxon>Paenibacillus</taxon>
    </lineage>
</organism>
<dbReference type="Gene3D" id="3.40.190.10">
    <property type="entry name" value="Periplasmic binding protein-like II"/>
    <property type="match status" value="2"/>
</dbReference>
<dbReference type="GO" id="GO:0055052">
    <property type="term" value="C:ATP-binding cassette (ABC) transporter complex, substrate-binding subunit-containing"/>
    <property type="evidence" value="ECO:0007669"/>
    <property type="project" value="TreeGrafter"/>
</dbReference>
<evidence type="ECO:0000256" key="4">
    <source>
        <dbReference type="SAM" id="SignalP"/>
    </source>
</evidence>
<dbReference type="PANTHER" id="PTHR30061">
    <property type="entry name" value="MALTOSE-BINDING PERIPLASMIC PROTEIN"/>
    <property type="match status" value="1"/>
</dbReference>
<dbReference type="Proteomes" id="UP000190188">
    <property type="component" value="Unassembled WGS sequence"/>
</dbReference>
<dbReference type="STRING" id="1324314.BVG16_24215"/>
<dbReference type="OrthoDB" id="9808332at2"/>
<sequence length="438" mass="48305">MKIKPWIATIVSVFMLTAVIGCSSSQSGGTDSASQAPNKETSKEKVELNFWYGWAGKEGEAMEGLISEFNQSQDRITVKGLTQGDNQKQMAAITGGNPPDLATNDAANVGAWGSKGAMMALEDLISQNKTDLSDFIPAALDAVKYNGKIYALPVAVHVKMLFYNKDLLKEAGYDAPPKTMAELKVMSEKLTQMNGKSLERVAIPPMLDPFATSFAFGGLFWDDQNKQVTSDNEGIKKAFQYVKGMWSKYDSKELDRFSSALGNYASAQNPFFTGKYAMTIDGEWLPTFIKQYAPNLNYGLTPVPYDESDPGLKDAGQLLTTILYIPRGAKHPQEAYEFMQWLLSKESSVKLMSKIGNLPPRKSAADDPALASVPGFKDFLAYLGGPNIKSFPTLPFGNEYMAEVWKQYDSFLRDKVTLDEALQNIKNQIQPLVAKTMK</sequence>
<dbReference type="AlphaFoldDB" id="A0A1T2X3D8"/>
<dbReference type="EMBL" id="MSZX01000011">
    <property type="protein sequence ID" value="OPA74236.1"/>
    <property type="molecule type" value="Genomic_DNA"/>
</dbReference>
<evidence type="ECO:0000256" key="3">
    <source>
        <dbReference type="ARBA" id="ARBA00022729"/>
    </source>
</evidence>
<dbReference type="PANTHER" id="PTHR30061:SF50">
    <property type="entry name" value="MALTOSE_MALTODEXTRIN-BINDING PERIPLASMIC PROTEIN"/>
    <property type="match status" value="1"/>
</dbReference>
<comment type="caution">
    <text evidence="5">The sequence shown here is derived from an EMBL/GenBank/DDBJ whole genome shotgun (WGS) entry which is preliminary data.</text>
</comment>
<name>A0A1T2X3D8_9BACL</name>
<dbReference type="Pfam" id="PF13416">
    <property type="entry name" value="SBP_bac_8"/>
    <property type="match status" value="1"/>
</dbReference>
<gene>
    <name evidence="5" type="ORF">BVG16_24215</name>
</gene>
<accession>A0A1T2X3D8</accession>
<feature type="chain" id="PRO_5038924725" evidence="4">
    <location>
        <begin position="28"/>
        <end position="438"/>
    </location>
</feature>
<dbReference type="GO" id="GO:1901982">
    <property type="term" value="F:maltose binding"/>
    <property type="evidence" value="ECO:0007669"/>
    <property type="project" value="TreeGrafter"/>
</dbReference>
<comment type="similarity">
    <text evidence="1">Belongs to the bacterial solute-binding protein 1 family.</text>
</comment>
<proteinExistence type="inferred from homology"/>
<evidence type="ECO:0000256" key="2">
    <source>
        <dbReference type="ARBA" id="ARBA00022448"/>
    </source>
</evidence>
<evidence type="ECO:0000256" key="1">
    <source>
        <dbReference type="ARBA" id="ARBA00008520"/>
    </source>
</evidence>
<dbReference type="PROSITE" id="PS51257">
    <property type="entry name" value="PROKAR_LIPOPROTEIN"/>
    <property type="match status" value="1"/>
</dbReference>
<keyword evidence="3 4" id="KW-0732">Signal</keyword>
<dbReference type="GO" id="GO:0015768">
    <property type="term" value="P:maltose transport"/>
    <property type="evidence" value="ECO:0007669"/>
    <property type="project" value="TreeGrafter"/>
</dbReference>
<keyword evidence="6" id="KW-1185">Reference proteome</keyword>
<keyword evidence="2" id="KW-0813">Transport</keyword>
<dbReference type="SUPFAM" id="SSF53850">
    <property type="entry name" value="Periplasmic binding protein-like II"/>
    <property type="match status" value="1"/>
</dbReference>
<reference evidence="5 6" key="1">
    <citation type="submission" date="2017-01" db="EMBL/GenBank/DDBJ databases">
        <title>Genome analysis of Paenibacillus selenitrireducens ES3-24.</title>
        <authorList>
            <person name="Xu D."/>
            <person name="Yao R."/>
            <person name="Zheng S."/>
        </authorList>
    </citation>
    <scope>NUCLEOTIDE SEQUENCE [LARGE SCALE GENOMIC DNA]</scope>
    <source>
        <strain evidence="5 6">ES3-24</strain>
    </source>
</reference>
<dbReference type="InterPro" id="IPR006059">
    <property type="entry name" value="SBP"/>
</dbReference>
<dbReference type="RefSeq" id="WP_078501781.1">
    <property type="nucleotide sequence ID" value="NZ_MSZX01000011.1"/>
</dbReference>
<protein>
    <submittedName>
        <fullName evidence="5">ABC transporter substrate-binding protein</fullName>
    </submittedName>
</protein>
<feature type="signal peptide" evidence="4">
    <location>
        <begin position="1"/>
        <end position="27"/>
    </location>
</feature>
<dbReference type="GO" id="GO:0042956">
    <property type="term" value="P:maltodextrin transmembrane transport"/>
    <property type="evidence" value="ECO:0007669"/>
    <property type="project" value="TreeGrafter"/>
</dbReference>